<dbReference type="Pfam" id="PF12890">
    <property type="entry name" value="DHOase"/>
    <property type="match status" value="1"/>
</dbReference>
<name>A0ABW3HIM1_9GAMM</name>
<dbReference type="SUPFAM" id="SSF51556">
    <property type="entry name" value="Metallo-dependent hydrolases"/>
    <property type="match status" value="1"/>
</dbReference>
<dbReference type="InterPro" id="IPR032466">
    <property type="entry name" value="Metal_Hydrolase"/>
</dbReference>
<keyword evidence="4" id="KW-1185">Reference proteome</keyword>
<comment type="caution">
    <text evidence="3">The sequence shown here is derived from an EMBL/GenBank/DDBJ whole genome shotgun (WGS) entry which is preliminary data.</text>
</comment>
<feature type="domain" description="Dihydroorotase catalytic" evidence="2">
    <location>
        <begin position="55"/>
        <end position="236"/>
    </location>
</feature>
<proteinExistence type="predicted"/>
<dbReference type="EMBL" id="JBHTIT010000001">
    <property type="protein sequence ID" value="MFD0950604.1"/>
    <property type="molecule type" value="Genomic_DNA"/>
</dbReference>
<dbReference type="InterPro" id="IPR050138">
    <property type="entry name" value="DHOase/Allantoinase_Hydrolase"/>
</dbReference>
<dbReference type="Gene3D" id="3.20.20.140">
    <property type="entry name" value="Metal-dependent hydrolases"/>
    <property type="match status" value="1"/>
</dbReference>
<dbReference type="CDD" id="cd01317">
    <property type="entry name" value="DHOase_IIa"/>
    <property type="match status" value="1"/>
</dbReference>
<dbReference type="PANTHER" id="PTHR43668:SF2">
    <property type="entry name" value="ALLANTOINASE"/>
    <property type="match status" value="1"/>
</dbReference>
<dbReference type="Proteomes" id="UP001597044">
    <property type="component" value="Unassembled WGS sequence"/>
</dbReference>
<evidence type="ECO:0000313" key="3">
    <source>
        <dbReference type="EMBL" id="MFD0950604.1"/>
    </source>
</evidence>
<dbReference type="InterPro" id="IPR024403">
    <property type="entry name" value="DHOase_cat"/>
</dbReference>
<dbReference type="RefSeq" id="WP_379071460.1">
    <property type="nucleotide sequence ID" value="NZ_JBHTIT010000001.1"/>
</dbReference>
<protein>
    <submittedName>
        <fullName evidence="3">Dihydroorotase</fullName>
    </submittedName>
</protein>
<dbReference type="Gene3D" id="2.30.40.10">
    <property type="entry name" value="Urease, subunit C, domain 1"/>
    <property type="match status" value="1"/>
</dbReference>
<organism evidence="3 4">
    <name type="scientific">Paraperlucidibaca wandonensis</name>
    <dbReference type="NCBI Taxonomy" id="1268273"/>
    <lineage>
        <taxon>Bacteria</taxon>
        <taxon>Pseudomonadati</taxon>
        <taxon>Pseudomonadota</taxon>
        <taxon>Gammaproteobacteria</taxon>
        <taxon>Moraxellales</taxon>
        <taxon>Moraxellaceae</taxon>
        <taxon>Paraperlucidibaca</taxon>
    </lineage>
</organism>
<evidence type="ECO:0000259" key="2">
    <source>
        <dbReference type="Pfam" id="PF12890"/>
    </source>
</evidence>
<accession>A0ABW3HIM1</accession>
<dbReference type="PANTHER" id="PTHR43668">
    <property type="entry name" value="ALLANTOINASE"/>
    <property type="match status" value="1"/>
</dbReference>
<gene>
    <name evidence="3" type="ORF">ACFQ0F_09430</name>
</gene>
<dbReference type="InterPro" id="IPR004722">
    <property type="entry name" value="DHOase"/>
</dbReference>
<dbReference type="InterPro" id="IPR011059">
    <property type="entry name" value="Metal-dep_hydrolase_composite"/>
</dbReference>
<sequence>MSTAIVYRGIRVIDPAQGLDLVTDARICAGEPTILGEAALSDSSIEIRDGKGLWLTPAFVDLCARLREPGPKKHGTIASETRAARAGGFGHVVMPPDTNPVIDHGALAAQVIEKAQAAGFAKVYPLGAMTRGLEGSALAGMGGLKAAGCVGVSQARNPLASTETLLRCLEYASSMDMTVFFSLEEPSLAKGSAHDGFMASRMGLTGIPDTAETVALATAILLVEQTGVRAHIGQLSCAASVELIRYAKAKGLPVTADVSMHQLHLTEMAIDGFNAMAHVRPPLRRESDRLALIAGVRDGVIDAICSDHQPLNASAKLAPFAEALPGMSTLETVLPLGLRLVTNGDLTEQRLIEALTSAPAGVIAQPIGSLSLASGAVVIDPLLSWQACDANWQSVGRNSLFAGQTLSGRVIESV</sequence>
<reference evidence="4" key="1">
    <citation type="journal article" date="2019" name="Int. J. Syst. Evol. Microbiol.">
        <title>The Global Catalogue of Microorganisms (GCM) 10K type strain sequencing project: providing services to taxonomists for standard genome sequencing and annotation.</title>
        <authorList>
            <consortium name="The Broad Institute Genomics Platform"/>
            <consortium name="The Broad Institute Genome Sequencing Center for Infectious Disease"/>
            <person name="Wu L."/>
            <person name="Ma J."/>
        </authorList>
    </citation>
    <scope>NUCLEOTIDE SEQUENCE [LARGE SCALE GENOMIC DNA]</scope>
    <source>
        <strain evidence="4">CCUG 63419</strain>
    </source>
</reference>
<evidence type="ECO:0000256" key="1">
    <source>
        <dbReference type="ARBA" id="ARBA00022975"/>
    </source>
</evidence>
<keyword evidence="1" id="KW-0665">Pyrimidine biosynthesis</keyword>
<evidence type="ECO:0000313" key="4">
    <source>
        <dbReference type="Proteomes" id="UP001597044"/>
    </source>
</evidence>